<keyword evidence="2" id="KW-1185">Reference proteome</keyword>
<evidence type="ECO:0000313" key="1">
    <source>
        <dbReference type="EMBL" id="KAH7442027.1"/>
    </source>
</evidence>
<gene>
    <name evidence="1" type="ORF">KP509_03G067600</name>
</gene>
<accession>A0A8T2V0S8</accession>
<name>A0A8T2V0S8_CERRI</name>
<dbReference type="AlphaFoldDB" id="A0A8T2V0S8"/>
<sequence>MFYTFLEETFKQMARNPTLISSEGYYKHEWHLNPPEWTS</sequence>
<reference evidence="1" key="1">
    <citation type="submission" date="2021-08" db="EMBL/GenBank/DDBJ databases">
        <title>WGS assembly of Ceratopteris richardii.</title>
        <authorList>
            <person name="Marchant D.B."/>
            <person name="Chen G."/>
            <person name="Jenkins J."/>
            <person name="Shu S."/>
            <person name="Leebens-Mack J."/>
            <person name="Grimwood J."/>
            <person name="Schmutz J."/>
            <person name="Soltis P."/>
            <person name="Soltis D."/>
            <person name="Chen Z.-H."/>
        </authorList>
    </citation>
    <scope>NUCLEOTIDE SEQUENCE</scope>
    <source>
        <strain evidence="1">Whitten #5841</strain>
        <tissue evidence="1">Leaf</tissue>
    </source>
</reference>
<comment type="caution">
    <text evidence="1">The sequence shown here is derived from an EMBL/GenBank/DDBJ whole genome shotgun (WGS) entry which is preliminary data.</text>
</comment>
<dbReference type="EMBL" id="CM035408">
    <property type="protein sequence ID" value="KAH7442027.1"/>
    <property type="molecule type" value="Genomic_DNA"/>
</dbReference>
<dbReference type="Proteomes" id="UP000825935">
    <property type="component" value="Chromosome 3"/>
</dbReference>
<organism evidence="1 2">
    <name type="scientific">Ceratopteris richardii</name>
    <name type="common">Triangle waterfern</name>
    <dbReference type="NCBI Taxonomy" id="49495"/>
    <lineage>
        <taxon>Eukaryota</taxon>
        <taxon>Viridiplantae</taxon>
        <taxon>Streptophyta</taxon>
        <taxon>Embryophyta</taxon>
        <taxon>Tracheophyta</taxon>
        <taxon>Polypodiopsida</taxon>
        <taxon>Polypodiidae</taxon>
        <taxon>Polypodiales</taxon>
        <taxon>Pteridineae</taxon>
        <taxon>Pteridaceae</taxon>
        <taxon>Parkerioideae</taxon>
        <taxon>Ceratopteris</taxon>
    </lineage>
</organism>
<proteinExistence type="predicted"/>
<evidence type="ECO:0000313" key="2">
    <source>
        <dbReference type="Proteomes" id="UP000825935"/>
    </source>
</evidence>
<protein>
    <submittedName>
        <fullName evidence="1">Uncharacterized protein</fullName>
    </submittedName>
</protein>